<evidence type="ECO:0000313" key="2">
    <source>
        <dbReference type="Ensembl" id="ENSSVLP00005011287.1"/>
    </source>
</evidence>
<dbReference type="Gene3D" id="3.40.30.10">
    <property type="entry name" value="Glutaredoxin"/>
    <property type="match status" value="1"/>
</dbReference>
<dbReference type="InterPro" id="IPR004045">
    <property type="entry name" value="Glutathione_S-Trfase_N"/>
</dbReference>
<feature type="domain" description="GST N-terminal" evidence="1">
    <location>
        <begin position="5"/>
        <end position="67"/>
    </location>
</feature>
<dbReference type="InterPro" id="IPR036249">
    <property type="entry name" value="Thioredoxin-like_sf"/>
</dbReference>
<reference evidence="2" key="2">
    <citation type="submission" date="2025-09" db="UniProtKB">
        <authorList>
            <consortium name="Ensembl"/>
        </authorList>
    </citation>
    <scope>IDENTIFICATION</scope>
</reference>
<dbReference type="Ensembl" id="ENSSVLT00005012496.1">
    <property type="protein sequence ID" value="ENSSVLP00005011287.1"/>
    <property type="gene ID" value="ENSSVLG00005008982.1"/>
</dbReference>
<dbReference type="Pfam" id="PF02798">
    <property type="entry name" value="GST_N"/>
    <property type="match status" value="1"/>
</dbReference>
<dbReference type="GeneTree" id="ENSGT01150000290741"/>
<organism evidence="2 3">
    <name type="scientific">Sciurus vulgaris</name>
    <name type="common">Eurasian red squirrel</name>
    <dbReference type="NCBI Taxonomy" id="55149"/>
    <lineage>
        <taxon>Eukaryota</taxon>
        <taxon>Metazoa</taxon>
        <taxon>Chordata</taxon>
        <taxon>Craniata</taxon>
        <taxon>Vertebrata</taxon>
        <taxon>Euteleostomi</taxon>
        <taxon>Mammalia</taxon>
        <taxon>Eutheria</taxon>
        <taxon>Euarchontoglires</taxon>
        <taxon>Glires</taxon>
        <taxon>Rodentia</taxon>
        <taxon>Sciuromorpha</taxon>
        <taxon>Sciuridae</taxon>
        <taxon>Sciurinae</taxon>
        <taxon>Sciurini</taxon>
        <taxon>Sciurus</taxon>
    </lineage>
</organism>
<keyword evidence="3" id="KW-1185">Reference proteome</keyword>
<dbReference type="AlphaFoldDB" id="A0A8D2B497"/>
<evidence type="ECO:0000259" key="1">
    <source>
        <dbReference type="PROSITE" id="PS50404"/>
    </source>
</evidence>
<name>A0A8D2B497_SCIVU</name>
<dbReference type="OrthoDB" id="4951845at2759"/>
<sequence length="67" mass="7506">MSSKLSVVLGYGDIRGLVHVIRLLLEFTDTSYEEKQYVCGEQEKLLVLLHPVPRGLYSSLLIPISST</sequence>
<reference evidence="2" key="1">
    <citation type="submission" date="2025-08" db="UniProtKB">
        <authorList>
            <consortium name="Ensembl"/>
        </authorList>
    </citation>
    <scope>IDENTIFICATION</scope>
</reference>
<dbReference type="PROSITE" id="PS50404">
    <property type="entry name" value="GST_NTER"/>
    <property type="match status" value="1"/>
</dbReference>
<protein>
    <recommendedName>
        <fullName evidence="1">GST N-terminal domain-containing protein</fullName>
    </recommendedName>
</protein>
<evidence type="ECO:0000313" key="3">
    <source>
        <dbReference type="Proteomes" id="UP000694564"/>
    </source>
</evidence>
<dbReference type="SUPFAM" id="SSF52833">
    <property type="entry name" value="Thioredoxin-like"/>
    <property type="match status" value="1"/>
</dbReference>
<dbReference type="Proteomes" id="UP000694564">
    <property type="component" value="Chromosome 16"/>
</dbReference>
<accession>A0A8D2B497</accession>
<proteinExistence type="predicted"/>